<evidence type="ECO:0000256" key="2">
    <source>
        <dbReference type="ARBA" id="ARBA00012418"/>
    </source>
</evidence>
<dbReference type="GO" id="GO:0006351">
    <property type="term" value="P:DNA-templated transcription"/>
    <property type="evidence" value="ECO:0007669"/>
    <property type="project" value="InterPro"/>
</dbReference>
<dbReference type="InterPro" id="IPR037033">
    <property type="entry name" value="DNA-dir_RNAP_su2_hyb_sf"/>
</dbReference>
<sequence>MDQISSLANILEYNNKFKDFIIHNCPCYNENYKDFSNICIENKSYLACIVVKKGEVAKILHLKLPIMFGSLIDYTIRGPKIDNYNQFGCLYLEGCVRQIYNFISNNLTPGHVYTNRKENMEVFKVSIDDECFSLHMTYNPQIRDSLKVKIQDVKYEKSKKLENNLNDVQTAINKDKEYELYQPKNKRQKTKLQTYLVKLENEYSNSDKNLLDKSSNITWISLLNTFSTKQSGLHADFKEEEWIDMFNAYLEYAPKLDEISNKINRTISYVLHRALLYSIDNCYINDKELKTLSSKLLNMYKNGNMYFTLTQVLKYDNKLVKGFRSIYQNMEAQKIGFASILSSTIKRSVNDSIKNSKALMYPNDGFQYTCPIDSREMKGAGENVMLGQLVIIPISIDLKKVIQFIENNKEMLKSKDFEEDQILLCVINSFLQPFKIARSKLLEFKKAFPTLSLMLFGKFLVINTNGYNQMKYSVKYECFISTFEYQKIWPDAFDNYHPHLALNSCALYLPETSLIGLPAKLIVANANVRGRCAEITNLVELVLFLHTNGASNAAIIHKIEKSDAKVIVSFDGLKNKNDHIIVIPIKLQNPQLRYLNIGSLGFLDNINDMPDYVKQLHANFNPIPDLTEAYGMSLSDIVIDSKKTQENIQKILYDLYENDTRLEFIDTKRSSLMDTDEPLLVNNNKIKEQIILDNKQYHIKGYVRDNTELLKSYKKALNFTFDKKHPPHMYIYVAFGDYFGSTNEDGIIIDKKLTEQGPKKLISQTLNITYTPCKDIDKKQVPVIRYVKISSIINNEIIFGVIDSTVKMTFNKTKNTTVKETFIPPSTYHYTVSVENTSKYVKYITSTFLPKTNNLNIHFSYVVPISVGTKFSTSHGQKGIICKVMDLSSIVGYTKKGEKVHPLMLLSPTSVLGRTMSNQVMSMATQPNVAFTADGCMISPHGVHVHNIDPSIKTRQSEVKNDLMTTENGFTSNELPYTMKVLSEQKCSEKKEGSKLHFVNQLLRLQGVTLKLLTFKTSFLTQSL</sequence>
<dbReference type="InterPro" id="IPR007121">
    <property type="entry name" value="RNA_pol_bsu_CS"/>
</dbReference>
<keyword evidence="6" id="KW-0804">Transcription</keyword>
<keyword evidence="3" id="KW-0240">DNA-directed RNA polymerase</keyword>
<dbReference type="EMBL" id="MZ311578">
    <property type="protein sequence ID" value="UBZ25606.1"/>
    <property type="molecule type" value="Genomic_DNA"/>
</dbReference>
<keyword evidence="5" id="KW-0548">Nucleotidyltransferase</keyword>
<protein>
    <recommendedName>
        <fullName evidence="2">DNA-directed RNA polymerase</fullName>
        <ecNumber evidence="2">2.7.7.6</ecNumber>
    </recommendedName>
</protein>
<proteinExistence type="inferred from homology"/>
<accession>A0AAE8Y0R6</accession>
<evidence type="ECO:0000313" key="9">
    <source>
        <dbReference type="Proteomes" id="UP000830962"/>
    </source>
</evidence>
<dbReference type="GO" id="GO:0003899">
    <property type="term" value="F:DNA-directed RNA polymerase activity"/>
    <property type="evidence" value="ECO:0007669"/>
    <property type="project" value="UniProtKB-EC"/>
</dbReference>
<evidence type="ECO:0000256" key="1">
    <source>
        <dbReference type="ARBA" id="ARBA00006835"/>
    </source>
</evidence>
<dbReference type="SUPFAM" id="SSF64484">
    <property type="entry name" value="beta and beta-prime subunits of DNA dependent RNA-polymerase"/>
    <property type="match status" value="1"/>
</dbReference>
<dbReference type="EC" id="2.7.7.6" evidence="2"/>
<evidence type="ECO:0000256" key="6">
    <source>
        <dbReference type="ARBA" id="ARBA00023163"/>
    </source>
</evidence>
<dbReference type="PROSITE" id="PS01166">
    <property type="entry name" value="RNA_POL_BETA"/>
    <property type="match status" value="1"/>
</dbReference>
<evidence type="ECO:0000256" key="3">
    <source>
        <dbReference type="ARBA" id="ARBA00022478"/>
    </source>
</evidence>
<comment type="catalytic activity">
    <reaction evidence="7">
        <text>RNA(n) + a ribonucleoside 5'-triphosphate = RNA(n+1) + diphosphate</text>
        <dbReference type="Rhea" id="RHEA:21248"/>
        <dbReference type="Rhea" id="RHEA-COMP:14527"/>
        <dbReference type="Rhea" id="RHEA-COMP:17342"/>
        <dbReference type="ChEBI" id="CHEBI:33019"/>
        <dbReference type="ChEBI" id="CHEBI:61557"/>
        <dbReference type="ChEBI" id="CHEBI:140395"/>
        <dbReference type="EC" id="2.7.7.6"/>
    </reaction>
</comment>
<evidence type="ECO:0000256" key="5">
    <source>
        <dbReference type="ARBA" id="ARBA00022695"/>
    </source>
</evidence>
<keyword evidence="9" id="KW-1185">Reference proteome</keyword>
<dbReference type="GO" id="GO:0000428">
    <property type="term" value="C:DNA-directed RNA polymerase complex"/>
    <property type="evidence" value="ECO:0007669"/>
    <property type="project" value="UniProtKB-KW"/>
</dbReference>
<comment type="similarity">
    <text evidence="1">Belongs to the RNA polymerase beta chain family.</text>
</comment>
<dbReference type="Gene3D" id="2.40.270.10">
    <property type="entry name" value="DNA-directed RNA polymerase, subunit 2, domain 6"/>
    <property type="match status" value="1"/>
</dbReference>
<name>A0AAE8Y0R6_9VIRU</name>
<keyword evidence="4" id="KW-0808">Transferase</keyword>
<dbReference type="Proteomes" id="UP000830962">
    <property type="component" value="Segment"/>
</dbReference>
<organism evidence="8 9">
    <name type="scientific">Carcinus maenas nudivirus</name>
    <dbReference type="NCBI Taxonomy" id="2880837"/>
    <lineage>
        <taxon>Viruses</taxon>
        <taxon>Viruses incertae sedis</taxon>
        <taxon>Naldaviricetes</taxon>
        <taxon>Lefavirales</taxon>
        <taxon>Nudiviridae</taxon>
        <taxon>Gammanudivirus</taxon>
        <taxon>Gammanudivirus cameanadis</taxon>
    </lineage>
</organism>
<evidence type="ECO:0000256" key="7">
    <source>
        <dbReference type="ARBA" id="ARBA00048552"/>
    </source>
</evidence>
<evidence type="ECO:0000256" key="4">
    <source>
        <dbReference type="ARBA" id="ARBA00022679"/>
    </source>
</evidence>
<dbReference type="GO" id="GO:0003677">
    <property type="term" value="F:DNA binding"/>
    <property type="evidence" value="ECO:0007669"/>
    <property type="project" value="InterPro"/>
</dbReference>
<evidence type="ECO:0000313" key="8">
    <source>
        <dbReference type="EMBL" id="UBZ25606.1"/>
    </source>
</evidence>
<gene>
    <name evidence="8" type="ORF">CmNV_016</name>
</gene>
<reference evidence="8" key="1">
    <citation type="journal article" date="2021" name="Viruses">
        <title>Identification and Full Characterisation of Two Novel Crustacean Infecting Members of the Family Nudiviridae Provides Support for Two Subfamilies.</title>
        <authorList>
            <person name="Bateman K.S."/>
            <person name="Kerr R."/>
            <person name="Stentiford G.D."/>
            <person name="Bean T.P."/>
            <person name="Hooper C."/>
            <person name="Van Eynde B."/>
            <person name="Delbare D."/>
            <person name="Bojko J."/>
            <person name="Christiaens O."/>
            <person name="Taning C.N.T."/>
            <person name="Smagghe G."/>
            <person name="van Oers M.M."/>
            <person name="van Aerle R."/>
        </authorList>
    </citation>
    <scope>NUCLEOTIDE SEQUENCE</scope>
    <source>
        <strain evidence="8">AN2</strain>
    </source>
</reference>